<evidence type="ECO:0000313" key="3">
    <source>
        <dbReference type="EMBL" id="MFD1613146.1"/>
    </source>
</evidence>
<proteinExistence type="predicted"/>
<keyword evidence="1" id="KW-0472">Membrane</keyword>
<evidence type="ECO:0000256" key="1">
    <source>
        <dbReference type="SAM" id="Phobius"/>
    </source>
</evidence>
<dbReference type="RefSeq" id="WP_380890947.1">
    <property type="nucleotide sequence ID" value="NZ_JBHUDY010000002.1"/>
</dbReference>
<gene>
    <name evidence="3" type="ORF">ACFSCW_15170</name>
</gene>
<keyword evidence="4" id="KW-1185">Reference proteome</keyword>
<feature type="transmembrane region" description="Helical" evidence="1">
    <location>
        <begin position="344"/>
        <end position="362"/>
    </location>
</feature>
<feature type="transmembrane region" description="Helical" evidence="1">
    <location>
        <begin position="192"/>
        <end position="211"/>
    </location>
</feature>
<sequence length="409" mass="43685">MRALFAWLALLLAAVPAAAHLTPNSELRLDFGAHRVEAEAIIPVAELGFALRRPIQTALGPVQDADVRRYVASRLSVPGWRVEPGAIDIVHEAGPPDLRARFALLPPAGATPRRFDLHYTGVIDRVPNHIVLVVARNDFAGGHLSERAEMLGGLQPGAMTLHIDRGHGSDWRGFVSAIGLGMHHIAEGHDHLLFLIALLLPAPVLAAGRRWNGYGGWRHTLHGLVAVVSAFTVGHSLTLIGGAFFGWKLPPQPVEVGIAISILVSAVHAWRPLFPGREMFVAAGFGLVHGLAFATLIGRFGLEPLQKAKSILGFNLGIELVQLMVVAAVMPALILLARTRYYPAVRTTGAAFAGIAAVAWIVERTLGVDNPVGRAIDEGLSHAPWLLAALTAGAVLAFLSEHRPTLRSA</sequence>
<feature type="transmembrane region" description="Helical" evidence="1">
    <location>
        <begin position="253"/>
        <end position="273"/>
    </location>
</feature>
<evidence type="ECO:0000313" key="4">
    <source>
        <dbReference type="Proteomes" id="UP001597115"/>
    </source>
</evidence>
<name>A0ABW4I6R1_9SPHN</name>
<dbReference type="InterPro" id="IPR032809">
    <property type="entry name" value="Put_HupE_UreJ"/>
</dbReference>
<comment type="caution">
    <text evidence="3">The sequence shown here is derived from an EMBL/GenBank/DDBJ whole genome shotgun (WGS) entry which is preliminary data.</text>
</comment>
<organism evidence="3 4">
    <name type="scientific">Sphingomonas tabacisoli</name>
    <dbReference type="NCBI Taxonomy" id="2249466"/>
    <lineage>
        <taxon>Bacteria</taxon>
        <taxon>Pseudomonadati</taxon>
        <taxon>Pseudomonadota</taxon>
        <taxon>Alphaproteobacteria</taxon>
        <taxon>Sphingomonadales</taxon>
        <taxon>Sphingomonadaceae</taxon>
        <taxon>Sphingomonas</taxon>
    </lineage>
</organism>
<dbReference type="Pfam" id="PF13795">
    <property type="entry name" value="HupE_UreJ_2"/>
    <property type="match status" value="1"/>
</dbReference>
<feature type="transmembrane region" description="Helical" evidence="1">
    <location>
        <begin position="280"/>
        <end position="302"/>
    </location>
</feature>
<accession>A0ABW4I6R1</accession>
<evidence type="ECO:0000256" key="2">
    <source>
        <dbReference type="SAM" id="SignalP"/>
    </source>
</evidence>
<protein>
    <submittedName>
        <fullName evidence="3">HupE/UreJ family protein</fullName>
    </submittedName>
</protein>
<keyword evidence="2" id="KW-0732">Signal</keyword>
<dbReference type="Proteomes" id="UP001597115">
    <property type="component" value="Unassembled WGS sequence"/>
</dbReference>
<feature type="transmembrane region" description="Helical" evidence="1">
    <location>
        <begin position="382"/>
        <end position="399"/>
    </location>
</feature>
<feature type="transmembrane region" description="Helical" evidence="1">
    <location>
        <begin position="223"/>
        <end position="247"/>
    </location>
</feature>
<feature type="transmembrane region" description="Helical" evidence="1">
    <location>
        <begin position="314"/>
        <end position="337"/>
    </location>
</feature>
<feature type="signal peptide" evidence="2">
    <location>
        <begin position="1"/>
        <end position="19"/>
    </location>
</feature>
<keyword evidence="1" id="KW-0812">Transmembrane</keyword>
<reference evidence="4" key="1">
    <citation type="journal article" date="2019" name="Int. J. Syst. Evol. Microbiol.">
        <title>The Global Catalogue of Microorganisms (GCM) 10K type strain sequencing project: providing services to taxonomists for standard genome sequencing and annotation.</title>
        <authorList>
            <consortium name="The Broad Institute Genomics Platform"/>
            <consortium name="The Broad Institute Genome Sequencing Center for Infectious Disease"/>
            <person name="Wu L."/>
            <person name="Ma J."/>
        </authorList>
    </citation>
    <scope>NUCLEOTIDE SEQUENCE [LARGE SCALE GENOMIC DNA]</scope>
    <source>
        <strain evidence="4">CGMCC 1.16275</strain>
    </source>
</reference>
<dbReference type="EMBL" id="JBHUDY010000002">
    <property type="protein sequence ID" value="MFD1613146.1"/>
    <property type="molecule type" value="Genomic_DNA"/>
</dbReference>
<feature type="chain" id="PRO_5045222060" evidence="2">
    <location>
        <begin position="20"/>
        <end position="409"/>
    </location>
</feature>
<keyword evidence="1" id="KW-1133">Transmembrane helix</keyword>